<dbReference type="EMBL" id="CACRXK020002970">
    <property type="protein sequence ID" value="CAB3996892.1"/>
    <property type="molecule type" value="Genomic_DNA"/>
</dbReference>
<dbReference type="PANTHER" id="PTHR31027:SF2">
    <property type="entry name" value="LEBERCILIN DOMAIN-CONTAINING PROTEIN"/>
    <property type="match status" value="1"/>
</dbReference>
<dbReference type="GO" id="GO:0005783">
    <property type="term" value="C:endoplasmic reticulum"/>
    <property type="evidence" value="ECO:0007669"/>
    <property type="project" value="TreeGrafter"/>
</dbReference>
<feature type="region of interest" description="Disordered" evidence="2">
    <location>
        <begin position="1"/>
        <end position="38"/>
    </location>
</feature>
<feature type="compositionally biased region" description="Basic and acidic residues" evidence="2">
    <location>
        <begin position="454"/>
        <end position="464"/>
    </location>
</feature>
<evidence type="ECO:0000313" key="3">
    <source>
        <dbReference type="EMBL" id="CAB3996892.1"/>
    </source>
</evidence>
<organism evidence="3 4">
    <name type="scientific">Paramuricea clavata</name>
    <name type="common">Red gorgonian</name>
    <name type="synonym">Violescent sea-whip</name>
    <dbReference type="NCBI Taxonomy" id="317549"/>
    <lineage>
        <taxon>Eukaryota</taxon>
        <taxon>Metazoa</taxon>
        <taxon>Cnidaria</taxon>
        <taxon>Anthozoa</taxon>
        <taxon>Octocorallia</taxon>
        <taxon>Malacalcyonacea</taxon>
        <taxon>Plexauridae</taxon>
        <taxon>Paramuricea</taxon>
    </lineage>
</organism>
<keyword evidence="1" id="KW-0175">Coiled coil</keyword>
<dbReference type="GO" id="GO:0042175">
    <property type="term" value="C:nuclear outer membrane-endoplasmic reticulum membrane network"/>
    <property type="evidence" value="ECO:0007669"/>
    <property type="project" value="TreeGrafter"/>
</dbReference>
<feature type="compositionally biased region" description="Basic residues" evidence="2">
    <location>
        <begin position="20"/>
        <end position="32"/>
    </location>
</feature>
<feature type="compositionally biased region" description="Basic and acidic residues" evidence="2">
    <location>
        <begin position="9"/>
        <end position="19"/>
    </location>
</feature>
<feature type="compositionally biased region" description="Polar residues" evidence="2">
    <location>
        <begin position="467"/>
        <end position="480"/>
    </location>
</feature>
<proteinExistence type="predicted"/>
<feature type="region of interest" description="Disordered" evidence="2">
    <location>
        <begin position="432"/>
        <end position="488"/>
    </location>
</feature>
<feature type="region of interest" description="Disordered" evidence="2">
    <location>
        <begin position="511"/>
        <end position="580"/>
    </location>
</feature>
<dbReference type="OrthoDB" id="2195113at2759"/>
<accession>A0A7D9DXP7</accession>
<keyword evidence="4" id="KW-1185">Reference proteome</keyword>
<dbReference type="PANTHER" id="PTHR31027">
    <property type="entry name" value="NUCLEAR SEGREGATION PROTEIN BFR1"/>
    <property type="match status" value="1"/>
</dbReference>
<comment type="caution">
    <text evidence="3">The sequence shown here is derived from an EMBL/GenBank/DDBJ whole genome shotgun (WGS) entry which is preliminary data.</text>
</comment>
<dbReference type="GO" id="GO:1990904">
    <property type="term" value="C:ribonucleoprotein complex"/>
    <property type="evidence" value="ECO:0007669"/>
    <property type="project" value="TreeGrafter"/>
</dbReference>
<gene>
    <name evidence="3" type="ORF">PACLA_8A023966</name>
</gene>
<dbReference type="GO" id="GO:0008298">
    <property type="term" value="P:intracellular mRNA localization"/>
    <property type="evidence" value="ECO:0007669"/>
    <property type="project" value="TreeGrafter"/>
</dbReference>
<dbReference type="Proteomes" id="UP001152795">
    <property type="component" value="Unassembled WGS sequence"/>
</dbReference>
<reference evidence="3" key="1">
    <citation type="submission" date="2020-04" db="EMBL/GenBank/DDBJ databases">
        <authorList>
            <person name="Alioto T."/>
            <person name="Alioto T."/>
            <person name="Gomez Garrido J."/>
        </authorList>
    </citation>
    <scope>NUCLEOTIDE SEQUENCE</scope>
    <source>
        <strain evidence="3">A484AB</strain>
    </source>
</reference>
<evidence type="ECO:0000313" key="4">
    <source>
        <dbReference type="Proteomes" id="UP001152795"/>
    </source>
</evidence>
<protein>
    <submittedName>
        <fullName evidence="3">Uncharacterized protein</fullName>
    </submittedName>
</protein>
<sequence length="670" mass="77939">MDGGYNSEEFCKGKSESKLNYKRGKPPDKRRHQLEMSHYTELIQKKEALFKSLYGPKSRKSTSSVHGSRDELLAKLRVLKNEKEEKLKQKQVIDAEIKTLNQQVVKKNETCMKLQANVKYKDEQRTNNAIKNLERHLNTHQLKLSEEKKLVSEIDALKRSKKTLNEYLSAKQEVDQLRQRQSRLRNERDILIRETHDIKARENDVKVSLDSLKEENMEKGSEETKPVIDREVLKKEIDSLYEQRRELHECHKQALANYREEQKQIEKERQQMKAEQRRNETRLTKITAERARQDKRHMPTHKPHEGENVSVCVCLIQYLEPLIVQCSCDDEVDGRKSPRYLDVPKCDAIIPEEGSFAMKPDDNLGGLFVPSNRRMTRKGSRKGRKSKDFSQKLVLHPHVFEQFLKLNLEPPSTYADIIGILEKLREKKDFYERESSKSNQPPLAVNSENLTSKATEKKDVRLDDGLPSQNIREQTANEATKVQDGMEDSKHGIVEVEHEIAKIEHEVDEVQHQAVKDEHETEQTKQTEPEVDQPLHEAEQAEHETEQTEHDSDQTQHESEHAEHENELKEHEVIKNLDEKEKLVHKDVDDKEMDVFKNERSCCKGEEIAAENMLNKTEGKEINELSCNEDSNKDVLNSLKRSSIITDTLEKGMDSIHIKESSPEIQVRVT</sequence>
<evidence type="ECO:0000256" key="2">
    <source>
        <dbReference type="SAM" id="MobiDB-lite"/>
    </source>
</evidence>
<dbReference type="InterPro" id="IPR039604">
    <property type="entry name" value="Bfr1"/>
</dbReference>
<feature type="coiled-coil region" evidence="1">
    <location>
        <begin position="69"/>
        <end position="194"/>
    </location>
</feature>
<evidence type="ECO:0000256" key="1">
    <source>
        <dbReference type="SAM" id="Coils"/>
    </source>
</evidence>
<name>A0A7D9DXP7_PARCT</name>
<feature type="coiled-coil region" evidence="1">
    <location>
        <begin position="248"/>
        <end position="282"/>
    </location>
</feature>
<feature type="compositionally biased region" description="Polar residues" evidence="2">
    <location>
        <begin position="437"/>
        <end position="453"/>
    </location>
</feature>
<dbReference type="AlphaFoldDB" id="A0A7D9DXP7"/>
<dbReference type="GO" id="GO:0003729">
    <property type="term" value="F:mRNA binding"/>
    <property type="evidence" value="ECO:0007669"/>
    <property type="project" value="TreeGrafter"/>
</dbReference>